<protein>
    <submittedName>
        <fullName evidence="1">Uncharacterized protein</fullName>
    </submittedName>
</protein>
<organism evidence="1 2">
    <name type="scientific">Brucella melitensis biotype 2 (strain ATCC 23457)</name>
    <dbReference type="NCBI Taxonomy" id="546272"/>
    <lineage>
        <taxon>Bacteria</taxon>
        <taxon>Pseudomonadati</taxon>
        <taxon>Pseudomonadota</taxon>
        <taxon>Alphaproteobacteria</taxon>
        <taxon>Hyphomicrobiales</taxon>
        <taxon>Brucellaceae</taxon>
        <taxon>Brucella/Ochrobactrum group</taxon>
        <taxon>Brucella</taxon>
    </lineage>
</organism>
<dbReference type="HOGENOM" id="CLU_3414586_0_0_5"/>
<proteinExistence type="predicted"/>
<dbReference type="EMBL" id="CP001488">
    <property type="protein sequence ID" value="ACO00052.1"/>
    <property type="molecule type" value="Genomic_DNA"/>
</dbReference>
<dbReference type="AlphaFoldDB" id="C0RGU4"/>
<dbReference type="Proteomes" id="UP000001748">
    <property type="component" value="Chromosome I"/>
</dbReference>
<gene>
    <name evidence="1" type="ordered locus">BMEA_A0254</name>
</gene>
<reference evidence="2" key="1">
    <citation type="submission" date="2009-03" db="EMBL/GenBank/DDBJ databases">
        <title>Brucella melitensis ATCC 23457 whole genome shotgun sequencing project.</title>
        <authorList>
            <person name="Setubal J.C."/>
            <person name="Boyle S."/>
            <person name="Crasta O.R."/>
            <person name="Gillespie J.J."/>
            <person name="Kenyon R.W."/>
            <person name="Lu J."/>
            <person name="Mane S."/>
            <person name="Nagrani S."/>
            <person name="Shallom J.M."/>
            <person name="Shallom S."/>
            <person name="Shukla M."/>
            <person name="Snyder E.E."/>
            <person name="Sobral B.W."/>
            <person name="Wattam A.R."/>
            <person name="Will R."/>
            <person name="Williams K."/>
            <person name="Yoo H."/>
            <person name="Munk C."/>
            <person name="Tapia R."/>
            <person name="Han C."/>
            <person name="Detter J.C."/>
            <person name="Bruce D."/>
            <person name="Brettin T.S."/>
        </authorList>
    </citation>
    <scope>NUCLEOTIDE SEQUENCE [LARGE SCALE GENOMIC DNA]</scope>
    <source>
        <strain evidence="2">ATCC 23457</strain>
    </source>
</reference>
<name>C0RGU4_BRUMB</name>
<dbReference type="KEGG" id="bmi:BMEA_A0254"/>
<accession>C0RGU4</accession>
<evidence type="ECO:0000313" key="1">
    <source>
        <dbReference type="EMBL" id="ACO00052.1"/>
    </source>
</evidence>
<sequence length="27" mass="3295">MRARLMGIAVRKAIFRFLLEMLERLLF</sequence>
<evidence type="ECO:0000313" key="2">
    <source>
        <dbReference type="Proteomes" id="UP000001748"/>
    </source>
</evidence>